<dbReference type="FunFam" id="3.30.70.270:FF:000001">
    <property type="entry name" value="Diguanylate cyclase domain protein"/>
    <property type="match status" value="1"/>
</dbReference>
<dbReference type="EMBL" id="ADVR01000044">
    <property type="protein sequence ID" value="EFO80644.1"/>
    <property type="molecule type" value="Genomic_DNA"/>
</dbReference>
<dbReference type="InterPro" id="IPR050469">
    <property type="entry name" value="Diguanylate_Cyclase"/>
</dbReference>
<dbReference type="InterPro" id="IPR043128">
    <property type="entry name" value="Rev_trsase/Diguanyl_cyclase"/>
</dbReference>
<keyword evidence="1" id="KW-1133">Transmembrane helix</keyword>
<comment type="caution">
    <text evidence="3">The sequence shown here is derived from an EMBL/GenBank/DDBJ whole genome shotgun (WGS) entry which is preliminary data.</text>
</comment>
<keyword evidence="1" id="KW-0812">Transmembrane</keyword>
<evidence type="ECO:0000313" key="4">
    <source>
        <dbReference type="Proteomes" id="UP000054010"/>
    </source>
</evidence>
<dbReference type="InterPro" id="IPR000160">
    <property type="entry name" value="GGDEF_dom"/>
</dbReference>
<dbReference type="Pfam" id="PF00990">
    <property type="entry name" value="GGDEF"/>
    <property type="match status" value="1"/>
</dbReference>
<dbReference type="CDD" id="cd01949">
    <property type="entry name" value="GGDEF"/>
    <property type="match status" value="1"/>
</dbReference>
<sequence length="382" mass="43237">MVEHIAQERLQFEQQRRLAYRISGSLGMLLVLYAQVTQLTDTSFNNIERSVFAINHAVLAGFTCWVLWALAKDWLPLEHIERLMLWFLSFQAIGFNSVVPALLGQSLAELVRETAGDDIWFLLVICSLAFHLYSGRWGILVGVGLYLLAFSVAFTLVLIDQRQGSGDPNGIFVIQMYVAASMLLGFLFILARYRDHIQRLQVEYNLLERVAFTDMLTQLPNRSMGHQTLQRQIALCQRNAMPLSVSIWDIDHFKLINDNYGHDVGDQVLRAIATRLVEELRLSDMLVRWGGEEFLLILPNTTLSSALLVIERLRQVLSKQPIINNLSVTASFGVSCYHHSDTLEQLLQRADAAMYLAKAQGRNRVVADPHDLAMCGHKGVNL</sequence>
<proteinExistence type="predicted"/>
<protein>
    <submittedName>
        <fullName evidence="3">Diguanylate cyclase</fullName>
    </submittedName>
</protein>
<dbReference type="STRING" id="765420.OSCT_1474"/>
<accession>E1IDS3</accession>
<dbReference type="OrthoDB" id="69083at2"/>
<dbReference type="NCBIfam" id="TIGR00254">
    <property type="entry name" value="GGDEF"/>
    <property type="match status" value="1"/>
</dbReference>
<dbReference type="Proteomes" id="UP000054010">
    <property type="component" value="Unassembled WGS sequence"/>
</dbReference>
<dbReference type="eggNOG" id="COG3706">
    <property type="taxonomic scope" value="Bacteria"/>
</dbReference>
<feature type="transmembrane region" description="Helical" evidence="1">
    <location>
        <begin position="115"/>
        <end position="133"/>
    </location>
</feature>
<dbReference type="GO" id="GO:0052621">
    <property type="term" value="F:diguanylate cyclase activity"/>
    <property type="evidence" value="ECO:0007669"/>
    <property type="project" value="TreeGrafter"/>
</dbReference>
<keyword evidence="1" id="KW-0472">Membrane</keyword>
<organism evidence="3 4">
    <name type="scientific">Oscillochloris trichoides DG-6</name>
    <dbReference type="NCBI Taxonomy" id="765420"/>
    <lineage>
        <taxon>Bacteria</taxon>
        <taxon>Bacillati</taxon>
        <taxon>Chloroflexota</taxon>
        <taxon>Chloroflexia</taxon>
        <taxon>Chloroflexales</taxon>
        <taxon>Chloroflexineae</taxon>
        <taxon>Oscillochloridaceae</taxon>
        <taxon>Oscillochloris</taxon>
    </lineage>
</organism>
<dbReference type="AlphaFoldDB" id="E1IDS3"/>
<evidence type="ECO:0000313" key="3">
    <source>
        <dbReference type="EMBL" id="EFO80644.1"/>
    </source>
</evidence>
<dbReference type="PANTHER" id="PTHR45138:SF9">
    <property type="entry name" value="DIGUANYLATE CYCLASE DGCM-RELATED"/>
    <property type="match status" value="1"/>
</dbReference>
<feature type="domain" description="GGDEF" evidence="2">
    <location>
        <begin position="241"/>
        <end position="370"/>
    </location>
</feature>
<dbReference type="InterPro" id="IPR029787">
    <property type="entry name" value="Nucleotide_cyclase"/>
</dbReference>
<evidence type="ECO:0000259" key="2">
    <source>
        <dbReference type="PROSITE" id="PS50887"/>
    </source>
</evidence>
<reference evidence="3 4" key="1">
    <citation type="journal article" date="2011" name="J. Bacteriol.">
        <title>Draft genome sequence of the anoxygenic filamentous phototrophic bacterium Oscillochloris trichoides subsp. DG-6.</title>
        <authorList>
            <person name="Kuznetsov B.B."/>
            <person name="Ivanovsky R.N."/>
            <person name="Keppen O.I."/>
            <person name="Sukhacheva M.V."/>
            <person name="Bumazhkin B.K."/>
            <person name="Patutina E.O."/>
            <person name="Beletsky A.V."/>
            <person name="Mardanov A.V."/>
            <person name="Baslerov R.V."/>
            <person name="Panteleeva A.N."/>
            <person name="Kolganova T.V."/>
            <person name="Ravin N.V."/>
            <person name="Skryabin K.G."/>
        </authorList>
    </citation>
    <scope>NUCLEOTIDE SEQUENCE [LARGE SCALE GENOMIC DNA]</scope>
    <source>
        <strain evidence="3 4">DG-6</strain>
    </source>
</reference>
<dbReference type="SMART" id="SM00267">
    <property type="entry name" value="GGDEF"/>
    <property type="match status" value="1"/>
</dbReference>
<feature type="transmembrane region" description="Helical" evidence="1">
    <location>
        <begin position="140"/>
        <end position="159"/>
    </location>
</feature>
<dbReference type="PANTHER" id="PTHR45138">
    <property type="entry name" value="REGULATORY COMPONENTS OF SENSORY TRANSDUCTION SYSTEM"/>
    <property type="match status" value="1"/>
</dbReference>
<evidence type="ECO:0000256" key="1">
    <source>
        <dbReference type="SAM" id="Phobius"/>
    </source>
</evidence>
<feature type="transmembrane region" description="Helical" evidence="1">
    <location>
        <begin position="83"/>
        <end position="103"/>
    </location>
</feature>
<dbReference type="Gene3D" id="3.30.70.270">
    <property type="match status" value="1"/>
</dbReference>
<dbReference type="HOGENOM" id="CLU_000445_11_1_0"/>
<dbReference type="PROSITE" id="PS50887">
    <property type="entry name" value="GGDEF"/>
    <property type="match status" value="1"/>
</dbReference>
<keyword evidence="4" id="KW-1185">Reference proteome</keyword>
<feature type="transmembrane region" description="Helical" evidence="1">
    <location>
        <begin position="18"/>
        <end position="36"/>
    </location>
</feature>
<name>E1IDS3_9CHLR</name>
<feature type="transmembrane region" description="Helical" evidence="1">
    <location>
        <begin position="171"/>
        <end position="191"/>
    </location>
</feature>
<feature type="transmembrane region" description="Helical" evidence="1">
    <location>
        <begin position="51"/>
        <end position="71"/>
    </location>
</feature>
<gene>
    <name evidence="3" type="ORF">OSCT_1474</name>
</gene>
<dbReference type="SUPFAM" id="SSF55073">
    <property type="entry name" value="Nucleotide cyclase"/>
    <property type="match status" value="1"/>
</dbReference>